<dbReference type="EMBL" id="FQZM01000003">
    <property type="protein sequence ID" value="SHI32275.1"/>
    <property type="molecule type" value="Genomic_DNA"/>
</dbReference>
<sequence length="261" mass="29986">MSKKRILFINPVGHNNWDSAIKDYLEEARSESTIVDVISLQKGPHHLEYHYYEALIGVDLLNTIKRAEKDGYDAAVIGCFYDPFLEEAREICERMVVTAPAESSLQLASVLGDSFSIIVGRKKWIPAMRRNVLKYGYGEKLASFRSLELGVLDFHADECRTRNRLVEEARKAVEEDRAETIVLGCTMQFGFYRELQEMVGVPVIDVVLAPFKHAEFLVDLRDRFGWMTSKVGGYETPPAREIREWRLDEQYAMPGLWSEKK</sequence>
<dbReference type="PANTHER" id="PTHR28047">
    <property type="entry name" value="PROTEIN DCG1"/>
    <property type="match status" value="1"/>
</dbReference>
<dbReference type="GO" id="GO:0047661">
    <property type="term" value="F:amino-acid racemase activity"/>
    <property type="evidence" value="ECO:0007669"/>
    <property type="project" value="InterPro"/>
</dbReference>
<dbReference type="RefSeq" id="WP_072866756.1">
    <property type="nucleotide sequence ID" value="NZ_FQZM01000003.1"/>
</dbReference>
<dbReference type="Proteomes" id="UP000184529">
    <property type="component" value="Unassembled WGS sequence"/>
</dbReference>
<proteinExistence type="inferred from homology"/>
<comment type="similarity">
    <text evidence="1">Belongs to the HyuE racemase family.</text>
</comment>
<dbReference type="OrthoDB" id="9791723at2"/>
<dbReference type="AlphaFoldDB" id="A0A1M6A737"/>
<dbReference type="STRING" id="1121432.SAMN02745219_00037"/>
<evidence type="ECO:0000313" key="2">
    <source>
        <dbReference type="EMBL" id="SHI32275.1"/>
    </source>
</evidence>
<name>A0A1M6A737_9FIRM</name>
<organism evidence="2 3">
    <name type="scientific">Desulfofundulus thermosubterraneus DSM 16057</name>
    <dbReference type="NCBI Taxonomy" id="1121432"/>
    <lineage>
        <taxon>Bacteria</taxon>
        <taxon>Bacillati</taxon>
        <taxon>Bacillota</taxon>
        <taxon>Clostridia</taxon>
        <taxon>Eubacteriales</taxon>
        <taxon>Peptococcaceae</taxon>
        <taxon>Desulfofundulus</taxon>
    </lineage>
</organism>
<dbReference type="InterPro" id="IPR015942">
    <property type="entry name" value="Asp/Glu/hydantoin_racemase"/>
</dbReference>
<reference evidence="3" key="1">
    <citation type="submission" date="2016-11" db="EMBL/GenBank/DDBJ databases">
        <authorList>
            <person name="Varghese N."/>
            <person name="Submissions S."/>
        </authorList>
    </citation>
    <scope>NUCLEOTIDE SEQUENCE [LARGE SCALE GENOMIC DNA]</scope>
    <source>
        <strain evidence="3">DSM 16057</strain>
    </source>
</reference>
<dbReference type="PANTHER" id="PTHR28047:SF5">
    <property type="entry name" value="PROTEIN DCG1"/>
    <property type="match status" value="1"/>
</dbReference>
<keyword evidence="3" id="KW-1185">Reference proteome</keyword>
<protein>
    <submittedName>
        <fullName evidence="2">Allantoin racemase</fullName>
    </submittedName>
</protein>
<evidence type="ECO:0000313" key="3">
    <source>
        <dbReference type="Proteomes" id="UP000184529"/>
    </source>
</evidence>
<accession>A0A1M6A737</accession>
<dbReference type="InterPro" id="IPR052186">
    <property type="entry name" value="Hydantoin_racemase-like"/>
</dbReference>
<dbReference type="Gene3D" id="3.40.50.12500">
    <property type="match status" value="1"/>
</dbReference>
<dbReference type="Pfam" id="PF01177">
    <property type="entry name" value="Asp_Glu_race"/>
    <property type="match status" value="1"/>
</dbReference>
<gene>
    <name evidence="2" type="ORF">SAMN02745219_00037</name>
</gene>
<dbReference type="InterPro" id="IPR053714">
    <property type="entry name" value="Iso_Racemase_Enz_sf"/>
</dbReference>
<evidence type="ECO:0000256" key="1">
    <source>
        <dbReference type="ARBA" id="ARBA00038414"/>
    </source>
</evidence>